<dbReference type="PANTHER" id="PTHR22550">
    <property type="entry name" value="SPORE GERMINATION PROTEIN"/>
    <property type="match status" value="1"/>
</dbReference>
<comment type="caution">
    <text evidence="6">The sequence shown here is derived from an EMBL/GenBank/DDBJ whole genome shotgun (WGS) entry which is preliminary data.</text>
</comment>
<evidence type="ECO:0000313" key="7">
    <source>
        <dbReference type="Proteomes" id="UP001646157"/>
    </source>
</evidence>
<dbReference type="PANTHER" id="PTHR22550:SF5">
    <property type="entry name" value="LEUCINE ZIPPER PROTEIN 4"/>
    <property type="match status" value="1"/>
</dbReference>
<dbReference type="Pfam" id="PF03323">
    <property type="entry name" value="GerA"/>
    <property type="match status" value="1"/>
</dbReference>
<evidence type="ECO:0000256" key="2">
    <source>
        <dbReference type="ARBA" id="ARBA00005278"/>
    </source>
</evidence>
<keyword evidence="5" id="KW-0812">Transmembrane</keyword>
<comment type="subcellular location">
    <subcellularLocation>
        <location evidence="4">Cell membrane</location>
    </subcellularLocation>
    <subcellularLocation>
        <location evidence="1">Membrane</location>
        <topology evidence="1">Multi-pass membrane protein</topology>
    </subcellularLocation>
</comment>
<protein>
    <recommendedName>
        <fullName evidence="8">Spore germination protein</fullName>
    </recommendedName>
</protein>
<dbReference type="InterPro" id="IPR050768">
    <property type="entry name" value="UPF0353/GerABKA_families"/>
</dbReference>
<reference evidence="6 7" key="1">
    <citation type="submission" date="2021-01" db="EMBL/GenBank/DDBJ databases">
        <title>Genomic Encyclopedia of Type Strains, Phase IV (KMG-IV): sequencing the most valuable type-strain genomes for metagenomic binning, comparative biology and taxonomic classification.</title>
        <authorList>
            <person name="Goeker M."/>
        </authorList>
    </citation>
    <scope>NUCLEOTIDE SEQUENCE [LARGE SCALE GENOMIC DNA]</scope>
    <source>
        <strain evidence="6 7">DSM 24834</strain>
    </source>
</reference>
<sequence length="496" mass="55740">MNLKQWFLKDDTDEDTIQSTKEKPVHNEKSVFPSYEHIIGQFSECSDLTERSYPSLDLSIVYFEHLIDLQKLEWEILSKLNQNIDALRELLSSSNYIRSDDSKVVVKSILQGKVILFFQGETIIVDASSSEGRAINQSETETVINGPHDSFVESATTNLSLIRKKVKSSHLKCINLSVGEISKTEVYILYLEEIANPVLIKHLMERIEAIEINAVNDLNMLVQLIDEFPNSPFPQFYSSERPDVVANKLFDGKIVGLMDQSPYAFCTPTNFFDFFQSIDDLSQRWMIGTAIRLLRLVALFITVSFTAYYVSVTTYHYEMIPEALLNNLIESRSKVPFPPLIEALLMEFTIELLREAGARLPTKIGQTIGIVGGIVIGQASVEAGITSNILIIAVAVSAISSFVIPSYIMSASLRIVRFGFIILAGLWGNIGLIFGVSILVIHLTGLTNLKTPYFFPLSPTYPNDLKNSIIRAPFAWVKGRPHNTLTINVRKNKMKN</sequence>
<feature type="transmembrane region" description="Helical" evidence="5">
    <location>
        <begin position="389"/>
        <end position="408"/>
    </location>
</feature>
<organism evidence="6 7">
    <name type="scientific">Rossellomorea pakistanensis</name>
    <dbReference type="NCBI Taxonomy" id="992288"/>
    <lineage>
        <taxon>Bacteria</taxon>
        <taxon>Bacillati</taxon>
        <taxon>Bacillota</taxon>
        <taxon>Bacilli</taxon>
        <taxon>Bacillales</taxon>
        <taxon>Bacillaceae</taxon>
        <taxon>Rossellomorea</taxon>
    </lineage>
</organism>
<accession>A0ABS2N874</accession>
<gene>
    <name evidence="6" type="ORF">JOC86_000556</name>
</gene>
<dbReference type="PIRSF" id="PIRSF005690">
    <property type="entry name" value="GerBA"/>
    <property type="match status" value="1"/>
</dbReference>
<dbReference type="Proteomes" id="UP001646157">
    <property type="component" value="Unassembled WGS sequence"/>
</dbReference>
<evidence type="ECO:0000256" key="3">
    <source>
        <dbReference type="ARBA" id="ARBA00023136"/>
    </source>
</evidence>
<keyword evidence="7" id="KW-1185">Reference proteome</keyword>
<dbReference type="RefSeq" id="WP_239587356.1">
    <property type="nucleotide sequence ID" value="NZ_JAFBDZ010000001.1"/>
</dbReference>
<evidence type="ECO:0000256" key="5">
    <source>
        <dbReference type="SAM" id="Phobius"/>
    </source>
</evidence>
<evidence type="ECO:0000256" key="1">
    <source>
        <dbReference type="ARBA" id="ARBA00004141"/>
    </source>
</evidence>
<evidence type="ECO:0000313" key="6">
    <source>
        <dbReference type="EMBL" id="MBM7584019.1"/>
    </source>
</evidence>
<dbReference type="InterPro" id="IPR004995">
    <property type="entry name" value="Spore_Ger"/>
</dbReference>
<keyword evidence="5" id="KW-1133">Transmembrane helix</keyword>
<evidence type="ECO:0000256" key="4">
    <source>
        <dbReference type="PIRNR" id="PIRNR005690"/>
    </source>
</evidence>
<dbReference type="EMBL" id="JAFBDZ010000001">
    <property type="protein sequence ID" value="MBM7584019.1"/>
    <property type="molecule type" value="Genomic_DNA"/>
</dbReference>
<feature type="transmembrane region" description="Helical" evidence="5">
    <location>
        <begin position="293"/>
        <end position="311"/>
    </location>
</feature>
<comment type="similarity">
    <text evidence="2 4">Belongs to the GerABKA family.</text>
</comment>
<keyword evidence="3 4" id="KW-0472">Membrane</keyword>
<name>A0ABS2N874_9BACI</name>
<feature type="transmembrane region" description="Helical" evidence="5">
    <location>
        <begin position="420"/>
        <end position="443"/>
    </location>
</feature>
<proteinExistence type="inferred from homology"/>
<evidence type="ECO:0008006" key="8">
    <source>
        <dbReference type="Google" id="ProtNLM"/>
    </source>
</evidence>